<dbReference type="PANTHER" id="PTHR16165:SF5">
    <property type="entry name" value="NXPE FAMILY MEMBER 3"/>
    <property type="match status" value="1"/>
</dbReference>
<protein>
    <submittedName>
        <fullName evidence="4">NXPE family member 3-like</fullName>
    </submittedName>
</protein>
<dbReference type="Gene3D" id="2.60.40.10">
    <property type="entry name" value="Immunoglobulins"/>
    <property type="match status" value="1"/>
</dbReference>
<dbReference type="Pfam" id="PF24536">
    <property type="entry name" value="NXPE4_C"/>
    <property type="match status" value="1"/>
</dbReference>
<organism evidence="3 4">
    <name type="scientific">Branchiostoma belcheri</name>
    <name type="common">Amphioxus</name>
    <dbReference type="NCBI Taxonomy" id="7741"/>
    <lineage>
        <taxon>Eukaryota</taxon>
        <taxon>Metazoa</taxon>
        <taxon>Chordata</taxon>
        <taxon>Cephalochordata</taxon>
        <taxon>Leptocardii</taxon>
        <taxon>Amphioxiformes</taxon>
        <taxon>Branchiostomatidae</taxon>
        <taxon>Branchiostoma</taxon>
    </lineage>
</organism>
<dbReference type="AlphaFoldDB" id="A0A6P4YK36"/>
<dbReference type="RefSeq" id="XP_019622109.1">
    <property type="nucleotide sequence ID" value="XM_019766550.1"/>
</dbReference>
<evidence type="ECO:0000259" key="2">
    <source>
        <dbReference type="Pfam" id="PF24536"/>
    </source>
</evidence>
<dbReference type="GeneID" id="109468296"/>
<dbReference type="SUPFAM" id="SSF81296">
    <property type="entry name" value="E set domains"/>
    <property type="match status" value="1"/>
</dbReference>
<comment type="similarity">
    <text evidence="1">Belongs to the NXPE family.</text>
</comment>
<evidence type="ECO:0000313" key="3">
    <source>
        <dbReference type="Proteomes" id="UP000515135"/>
    </source>
</evidence>
<name>A0A6P4YK36_BRABE</name>
<dbReference type="Proteomes" id="UP000515135">
    <property type="component" value="Unplaced"/>
</dbReference>
<evidence type="ECO:0000313" key="4">
    <source>
        <dbReference type="RefSeq" id="XP_019622109.1"/>
    </source>
</evidence>
<dbReference type="Pfam" id="PF06312">
    <property type="entry name" value="Neurexophilin"/>
    <property type="match status" value="1"/>
</dbReference>
<proteinExistence type="inferred from homology"/>
<dbReference type="InterPro" id="IPR013783">
    <property type="entry name" value="Ig-like_fold"/>
</dbReference>
<dbReference type="InterPro" id="IPR026845">
    <property type="entry name" value="NXPH/NXPE"/>
</dbReference>
<dbReference type="InterPro" id="IPR014756">
    <property type="entry name" value="Ig_E-set"/>
</dbReference>
<gene>
    <name evidence="4" type="primary">LOC109468296</name>
</gene>
<dbReference type="InterPro" id="IPR057106">
    <property type="entry name" value="NXPE4_C"/>
</dbReference>
<dbReference type="OrthoDB" id="2112051at2759"/>
<feature type="domain" description="NXPE C-terminal" evidence="2">
    <location>
        <begin position="171"/>
        <end position="393"/>
    </location>
</feature>
<dbReference type="PANTHER" id="PTHR16165">
    <property type="entry name" value="NXPE FAMILY MEMBER"/>
    <property type="match status" value="1"/>
</dbReference>
<keyword evidence="3" id="KW-1185">Reference proteome</keyword>
<reference evidence="4" key="1">
    <citation type="submission" date="2025-08" db="UniProtKB">
        <authorList>
            <consortium name="RefSeq"/>
        </authorList>
    </citation>
    <scope>IDENTIFICATION</scope>
    <source>
        <tissue evidence="4">Gonad</tissue>
    </source>
</reference>
<evidence type="ECO:0000256" key="1">
    <source>
        <dbReference type="ARBA" id="ARBA00005431"/>
    </source>
</evidence>
<sequence length="394" mass="45190">MKVKFVVMVVIGTAVFLLLGWADWSWRLRHTKHPHRAPDPKREKTGGGDFFRAKIYTEKTKSSAPGRVRDYGNGTYGVTFRLPWAGDVTVSVRMVHSSSAVRVLKRLREEFPTNRTKRDLTAINSIIKVKKGTISTILVGHQDGDRTEQLPRCMPGLPAPVPSGYYRNGRWVSRVCQGPRLTNASDWKKCLQNSALDFLGDSTTRQWFYYTAKYMQMAVRNSPYFLSATAGPIYAEEKQWNITSRYQSHGPPINTFLWVNASILSNLVRIIDEIDEPNHIVVVTVGFHFNSHPLVDYVRRVRTVRSALLRLLRRQQNTTLVIKPTNTAASHILNVDDWFSFQMYLIIKEMFSGLPVVFVDTWEMTDCQFPKDTTHPADEVIQEEILYLLSYVCQ</sequence>
<accession>A0A6P4YK36</accession>
<dbReference type="KEGG" id="bbel:109468296"/>